<dbReference type="Pfam" id="PF10531">
    <property type="entry name" value="SLBB"/>
    <property type="match status" value="1"/>
</dbReference>
<accession>A0AAW5Q8C6</accession>
<dbReference type="InterPro" id="IPR003583">
    <property type="entry name" value="Hlx-hairpin-Hlx_DNA-bd_motif"/>
</dbReference>
<feature type="region of interest" description="Disordered" evidence="1">
    <location>
        <begin position="225"/>
        <end position="271"/>
    </location>
</feature>
<dbReference type="GO" id="GO:0015627">
    <property type="term" value="C:type II protein secretion system complex"/>
    <property type="evidence" value="ECO:0007669"/>
    <property type="project" value="TreeGrafter"/>
</dbReference>
<dbReference type="InterPro" id="IPR010994">
    <property type="entry name" value="RuvA_2-like"/>
</dbReference>
<dbReference type="GO" id="GO:0003677">
    <property type="term" value="F:DNA binding"/>
    <property type="evidence" value="ECO:0007669"/>
    <property type="project" value="UniProtKB-KW"/>
</dbReference>
<dbReference type="AlphaFoldDB" id="A0AAW5Q8C6"/>
<dbReference type="Proteomes" id="UP001206890">
    <property type="component" value="Unassembled WGS sequence"/>
</dbReference>
<comment type="caution">
    <text evidence="4">The sequence shown here is derived from an EMBL/GenBank/DDBJ whole genome shotgun (WGS) entry which is preliminary data.</text>
</comment>
<keyword evidence="4" id="KW-0238">DNA-binding</keyword>
<dbReference type="SUPFAM" id="SSF47781">
    <property type="entry name" value="RuvA domain 2-like"/>
    <property type="match status" value="1"/>
</dbReference>
<evidence type="ECO:0000313" key="5">
    <source>
        <dbReference type="Proteomes" id="UP001206890"/>
    </source>
</evidence>
<keyword evidence="2" id="KW-0812">Transmembrane</keyword>
<keyword evidence="2" id="KW-0472">Membrane</keyword>
<dbReference type="GO" id="GO:0006281">
    <property type="term" value="P:DNA repair"/>
    <property type="evidence" value="ECO:0007669"/>
    <property type="project" value="InterPro"/>
</dbReference>
<dbReference type="SMART" id="SM00278">
    <property type="entry name" value="HhH1"/>
    <property type="match status" value="2"/>
</dbReference>
<evidence type="ECO:0000259" key="3">
    <source>
        <dbReference type="SMART" id="SM00278"/>
    </source>
</evidence>
<evidence type="ECO:0000256" key="1">
    <source>
        <dbReference type="SAM" id="MobiDB-lite"/>
    </source>
</evidence>
<feature type="region of interest" description="Disordered" evidence="1">
    <location>
        <begin position="127"/>
        <end position="148"/>
    </location>
</feature>
<feature type="domain" description="Helix-hairpin-helix DNA-binding motif class 1" evidence="3">
    <location>
        <begin position="311"/>
        <end position="330"/>
    </location>
</feature>
<keyword evidence="2" id="KW-1133">Transmembrane helix</keyword>
<dbReference type="PANTHER" id="PTHR21180:SF32">
    <property type="entry name" value="ENDONUCLEASE_EXONUCLEASE_PHOSPHATASE FAMILY DOMAIN-CONTAINING PROTEIN 1"/>
    <property type="match status" value="1"/>
</dbReference>
<dbReference type="EMBL" id="JALXTC010000017">
    <property type="protein sequence ID" value="MCT2117226.1"/>
    <property type="molecule type" value="Genomic_DNA"/>
</dbReference>
<sequence>MRTEIRARPADPERDPARAAALQRLAGALAPEPVGRNCEPAVAESARVPWAEPDPDGARPERFPAEDPDIAAWADPPWWARIRWAPDRLAGVALVVVVLALGAFSVHRLLAAVPAGPPVPELPLAASDAKSVGGGPAPTPSAPTTSATAAATAAAGAAAGTDPDATEGPLVVSVVGLVGRSGLVTLTPGARVADALDSAGGVLEGGDRDGLNLARRVADGEQILVGLAPGPDGPRGPRSDIVGPGPAQPPAVPGAPAAGAPAPTPAGAGAGPVDLNTADAAALESLPGVGPVTAAAILAWRSANGVFTSVDQLVEVDGIGPATLAKLRPLVTV</sequence>
<dbReference type="Pfam" id="PF12836">
    <property type="entry name" value="HHH_3"/>
    <property type="match status" value="1"/>
</dbReference>
<feature type="domain" description="Helix-hairpin-helix DNA-binding motif class 1" evidence="3">
    <location>
        <begin position="281"/>
        <end position="300"/>
    </location>
</feature>
<dbReference type="InterPro" id="IPR019554">
    <property type="entry name" value="Soluble_ligand-bd"/>
</dbReference>
<dbReference type="Gene3D" id="1.10.150.320">
    <property type="entry name" value="Photosystem II 12 kDa extrinsic protein"/>
    <property type="match status" value="1"/>
</dbReference>
<dbReference type="PANTHER" id="PTHR21180">
    <property type="entry name" value="ENDONUCLEASE/EXONUCLEASE/PHOSPHATASE FAMILY DOMAIN-CONTAINING PROTEIN 1"/>
    <property type="match status" value="1"/>
</dbReference>
<gene>
    <name evidence="4" type="ORF">M3D93_05575</name>
</gene>
<evidence type="ECO:0000256" key="2">
    <source>
        <dbReference type="SAM" id="Phobius"/>
    </source>
</evidence>
<feature type="transmembrane region" description="Helical" evidence="2">
    <location>
        <begin position="89"/>
        <end position="110"/>
    </location>
</feature>
<dbReference type="InterPro" id="IPR051675">
    <property type="entry name" value="Endo/Exo/Phosphatase_dom_1"/>
</dbReference>
<reference evidence="4" key="1">
    <citation type="submission" date="2022-04" db="EMBL/GenBank/DDBJ databases">
        <title>Human microbiome associated bacterial genomes.</title>
        <authorList>
            <person name="Sandstrom S."/>
            <person name="Salamzade R."/>
            <person name="Kalan L.R."/>
        </authorList>
    </citation>
    <scope>NUCLEOTIDE SEQUENCE</scope>
    <source>
        <strain evidence="4">P3-SID1762</strain>
    </source>
</reference>
<dbReference type="Gene3D" id="3.10.560.10">
    <property type="entry name" value="Outer membrane lipoprotein wza domain like"/>
    <property type="match status" value="1"/>
</dbReference>
<proteinExistence type="predicted"/>
<feature type="region of interest" description="Disordered" evidence="1">
    <location>
        <begin position="33"/>
        <end position="64"/>
    </location>
</feature>
<protein>
    <submittedName>
        <fullName evidence="4">ComEA family DNA-binding protein</fullName>
    </submittedName>
</protein>
<organism evidence="4 5">
    <name type="scientific">Dietzia cinnamea</name>
    <dbReference type="NCBI Taxonomy" id="321318"/>
    <lineage>
        <taxon>Bacteria</taxon>
        <taxon>Bacillati</taxon>
        <taxon>Actinomycetota</taxon>
        <taxon>Actinomycetes</taxon>
        <taxon>Mycobacteriales</taxon>
        <taxon>Dietziaceae</taxon>
        <taxon>Dietzia</taxon>
    </lineage>
</organism>
<name>A0AAW5Q8C6_9ACTN</name>
<dbReference type="GO" id="GO:0015628">
    <property type="term" value="P:protein secretion by the type II secretion system"/>
    <property type="evidence" value="ECO:0007669"/>
    <property type="project" value="TreeGrafter"/>
</dbReference>
<evidence type="ECO:0000313" key="4">
    <source>
        <dbReference type="EMBL" id="MCT2117226.1"/>
    </source>
</evidence>
<feature type="compositionally biased region" description="Low complexity" evidence="1">
    <location>
        <begin position="254"/>
        <end position="267"/>
    </location>
</feature>
<dbReference type="RefSeq" id="WP_061913683.1">
    <property type="nucleotide sequence ID" value="NZ_JALXMA010000032.1"/>
</dbReference>